<dbReference type="GO" id="GO:0005524">
    <property type="term" value="F:ATP binding"/>
    <property type="evidence" value="ECO:0007669"/>
    <property type="project" value="UniProtKB-KW"/>
</dbReference>
<dbReference type="Gene3D" id="3.40.50.720">
    <property type="entry name" value="NAD(P)-binding Rossmann-like Domain"/>
    <property type="match status" value="1"/>
</dbReference>
<dbReference type="SMART" id="SM00881">
    <property type="entry name" value="CoA_binding"/>
    <property type="match status" value="1"/>
</dbReference>
<dbReference type="FunFam" id="3.30.1490.20:FF:000020">
    <property type="entry name" value="Protein lysine acetyltransferase"/>
    <property type="match status" value="1"/>
</dbReference>
<dbReference type="Gene3D" id="3.40.50.261">
    <property type="entry name" value="Succinyl-CoA synthetase domains"/>
    <property type="match status" value="2"/>
</dbReference>
<dbReference type="Pfam" id="PF13549">
    <property type="entry name" value="ATP-grasp_5"/>
    <property type="match status" value="1"/>
</dbReference>
<dbReference type="GeneID" id="79948886"/>
<name>A0AAF0FLZ7_9EURY</name>
<comment type="catalytic activity">
    <reaction evidence="1">
        <text>acetate + ATP + CoA = acetyl-CoA + ADP + phosphate</text>
        <dbReference type="Rhea" id="RHEA:15081"/>
        <dbReference type="ChEBI" id="CHEBI:30089"/>
        <dbReference type="ChEBI" id="CHEBI:30616"/>
        <dbReference type="ChEBI" id="CHEBI:43474"/>
        <dbReference type="ChEBI" id="CHEBI:57287"/>
        <dbReference type="ChEBI" id="CHEBI:57288"/>
        <dbReference type="ChEBI" id="CHEBI:456216"/>
        <dbReference type="EC" id="6.2.1.13"/>
    </reaction>
</comment>
<evidence type="ECO:0000256" key="3">
    <source>
        <dbReference type="ARBA" id="ARBA00022598"/>
    </source>
</evidence>
<dbReference type="KEGG" id="manq:L1994_00780"/>
<dbReference type="Pfam" id="PF13607">
    <property type="entry name" value="Succ_CoA_lig"/>
    <property type="match status" value="1"/>
</dbReference>
<dbReference type="Gene3D" id="3.30.470.20">
    <property type="entry name" value="ATP-grasp fold, B domain"/>
    <property type="match status" value="1"/>
</dbReference>
<reference evidence="7" key="1">
    <citation type="submission" date="2022-01" db="EMBL/GenBank/DDBJ databases">
        <title>Complete genome of Methanomicrobium antiquum DSM 21220.</title>
        <authorList>
            <person name="Chen S.-C."/>
            <person name="You Y.-T."/>
            <person name="Zhou Y.-Z."/>
            <person name="Lai M.-C."/>
        </authorList>
    </citation>
    <scope>NUCLEOTIDE SEQUENCE</scope>
    <source>
        <strain evidence="7">DSM 21220</strain>
    </source>
</reference>
<dbReference type="InterPro" id="IPR032875">
    <property type="entry name" value="Succ_CoA_lig_flav_dom"/>
</dbReference>
<dbReference type="RefSeq" id="WP_278099800.1">
    <property type="nucleotide sequence ID" value="NZ_CP091092.1"/>
</dbReference>
<gene>
    <name evidence="7" type="ORF">L1994_00780</name>
</gene>
<protein>
    <recommendedName>
        <fullName evidence="2">acetate--CoA ligase (ADP-forming)</fullName>
        <ecNumber evidence="2">6.2.1.13</ecNumber>
    </recommendedName>
</protein>
<dbReference type="PANTHER" id="PTHR43334">
    <property type="entry name" value="ACETATE--COA LIGASE [ADP-FORMING]"/>
    <property type="match status" value="1"/>
</dbReference>
<dbReference type="SUPFAM" id="SSF52210">
    <property type="entry name" value="Succinyl-CoA synthetase domains"/>
    <property type="match status" value="2"/>
</dbReference>
<dbReference type="AlphaFoldDB" id="A0AAF0FLZ7"/>
<dbReference type="InterPro" id="IPR036291">
    <property type="entry name" value="NAD(P)-bd_dom_sf"/>
</dbReference>
<evidence type="ECO:0000313" key="8">
    <source>
        <dbReference type="Proteomes" id="UP001218895"/>
    </source>
</evidence>
<keyword evidence="3 7" id="KW-0436">Ligase</keyword>
<dbReference type="InterPro" id="IPR016102">
    <property type="entry name" value="Succinyl-CoA_synth-like"/>
</dbReference>
<dbReference type="SUPFAM" id="SSF56059">
    <property type="entry name" value="Glutathione synthetase ATP-binding domain-like"/>
    <property type="match status" value="1"/>
</dbReference>
<dbReference type="InterPro" id="IPR043938">
    <property type="entry name" value="Ligase_CoA_dom"/>
</dbReference>
<keyword evidence="5" id="KW-0067">ATP-binding</keyword>
<dbReference type="Gene3D" id="3.30.1490.20">
    <property type="entry name" value="ATP-grasp fold, A domain"/>
    <property type="match status" value="1"/>
</dbReference>
<dbReference type="Proteomes" id="UP001218895">
    <property type="component" value="Chromosome"/>
</dbReference>
<dbReference type="GO" id="GO:0043758">
    <property type="term" value="F:acetate-CoA ligase (ADP-forming) activity"/>
    <property type="evidence" value="ECO:0007669"/>
    <property type="project" value="UniProtKB-EC"/>
</dbReference>
<evidence type="ECO:0000256" key="5">
    <source>
        <dbReference type="ARBA" id="ARBA00022840"/>
    </source>
</evidence>
<dbReference type="InterPro" id="IPR003781">
    <property type="entry name" value="CoA-bd"/>
</dbReference>
<evidence type="ECO:0000259" key="6">
    <source>
        <dbReference type="SMART" id="SM00881"/>
    </source>
</evidence>
<evidence type="ECO:0000256" key="2">
    <source>
        <dbReference type="ARBA" id="ARBA00012957"/>
    </source>
</evidence>
<dbReference type="Pfam" id="PF19045">
    <property type="entry name" value="Ligase_CoA_2"/>
    <property type="match status" value="1"/>
</dbReference>
<dbReference type="InterPro" id="IPR013815">
    <property type="entry name" value="ATP_grasp_subdomain_1"/>
</dbReference>
<evidence type="ECO:0000256" key="4">
    <source>
        <dbReference type="ARBA" id="ARBA00022741"/>
    </source>
</evidence>
<dbReference type="EMBL" id="CP091092">
    <property type="protein sequence ID" value="WFN36963.1"/>
    <property type="molecule type" value="Genomic_DNA"/>
</dbReference>
<accession>A0AAF0FLZ7</accession>
<proteinExistence type="predicted"/>
<evidence type="ECO:0000256" key="1">
    <source>
        <dbReference type="ARBA" id="ARBA00001619"/>
    </source>
</evidence>
<dbReference type="InterPro" id="IPR051538">
    <property type="entry name" value="Acyl-CoA_Synth/Transferase"/>
</dbReference>
<dbReference type="Pfam" id="PF13380">
    <property type="entry name" value="CoA_binding_2"/>
    <property type="match status" value="1"/>
</dbReference>
<evidence type="ECO:0000313" key="7">
    <source>
        <dbReference type="EMBL" id="WFN36963.1"/>
    </source>
</evidence>
<keyword evidence="4" id="KW-0547">Nucleotide-binding</keyword>
<dbReference type="SUPFAM" id="SSF51735">
    <property type="entry name" value="NAD(P)-binding Rossmann-fold domains"/>
    <property type="match status" value="1"/>
</dbReference>
<dbReference type="PANTHER" id="PTHR43334:SF1">
    <property type="entry name" value="3-HYDROXYPROPIONATE--COA LIGASE [ADP-FORMING]"/>
    <property type="match status" value="1"/>
</dbReference>
<dbReference type="EC" id="6.2.1.13" evidence="2"/>
<feature type="domain" description="CoA-binding" evidence="6">
    <location>
        <begin position="237"/>
        <end position="334"/>
    </location>
</feature>
<sequence length="693" mass="74366">MPAELMLETDAYSLLRSADIDVPKHRLAKNCTEAVEASKITGFPLVIKISSSDIAHKSDVGGVVTDICDEKELIFEYNSLLMRVKEQAPDAHINGVVVAEQISAGTEVFIGGTFDPSFGKVISFGTGGTLVELWKDVSFRLTPLNENKIKSMIEETKISAVLHGFRGTAPLNMDALIKIIKNLSKLFEENDSIISFDINPVVLSTERAVCVDARFITDINSKKKERILPAKPLHADVFKPKSIAVAGASPVAGKVGYFVMQNLLEFKGEVFPVNPGREEIFGMRAFKKVSDIKKSTGKTPDWLIVAVPAVAVLGVIEDAGEAGVKFAVIISAGFKETGEKGAKLEEEIIKTAKKYNMRIAGPNCLGVMIPDMNLNATFGPALPKPGPVGFISQSGAIISAVADRDITGNVGLSAIISVGNQSDLSFSDYMHALAEDGKTKAVVLYIEELVSGRRFLEDVQKIIHKIPVAAIKSGRSKKGSAAARSHTGSLAGSWEVYKEAFKTAGIVTAPSITRAFQTAGLLASEGWPKGNRAVVVTSAGGFAVLSADYAEDNNIELIELDNCLKSELNAVLPFGWSGNNPIDMVGDAGDKRYAQTLDILIRHQDKWDIAFIAAAPVTSIDPVRLSKEIVRFSKQTEKMVVGCLIGGDSIKPGLKILNESNVPNFSELSDAFSATGDCIKAAREAGFFSNEDI</sequence>
<organism evidence="7 8">
    <name type="scientific">Methanomicrobium antiquum</name>
    <dbReference type="NCBI Taxonomy" id="487686"/>
    <lineage>
        <taxon>Archaea</taxon>
        <taxon>Methanobacteriati</taxon>
        <taxon>Methanobacteriota</taxon>
        <taxon>Stenosarchaea group</taxon>
        <taxon>Methanomicrobia</taxon>
        <taxon>Methanomicrobiales</taxon>
        <taxon>Methanomicrobiaceae</taxon>
        <taxon>Methanomicrobium</taxon>
    </lineage>
</organism>
<keyword evidence="8" id="KW-1185">Reference proteome</keyword>